<name>A0A0C3DRW3_9AGAM</name>
<dbReference type="AlphaFoldDB" id="A0A0C3DRW3"/>
<dbReference type="HOGENOM" id="CLU_3070062_0_0_1"/>
<evidence type="ECO:0000313" key="2">
    <source>
        <dbReference type="Proteomes" id="UP000053989"/>
    </source>
</evidence>
<dbReference type="InParanoid" id="A0A0C3DRW3"/>
<keyword evidence="2" id="KW-1185">Reference proteome</keyword>
<protein>
    <submittedName>
        <fullName evidence="1">Uncharacterized protein</fullName>
    </submittedName>
</protein>
<dbReference type="Proteomes" id="UP000053989">
    <property type="component" value="Unassembled WGS sequence"/>
</dbReference>
<sequence length="53" mass="6014">MRRAAVLFCFKGMCMCHKYSYAINKCRIFGRTNSQNVGFNLGVNLNIHGQQAT</sequence>
<gene>
    <name evidence="1" type="ORF">SCLCIDRAFT_1062619</name>
</gene>
<accession>A0A0C3DRW3</accession>
<organism evidence="1 2">
    <name type="scientific">Scleroderma citrinum Foug A</name>
    <dbReference type="NCBI Taxonomy" id="1036808"/>
    <lineage>
        <taxon>Eukaryota</taxon>
        <taxon>Fungi</taxon>
        <taxon>Dikarya</taxon>
        <taxon>Basidiomycota</taxon>
        <taxon>Agaricomycotina</taxon>
        <taxon>Agaricomycetes</taxon>
        <taxon>Agaricomycetidae</taxon>
        <taxon>Boletales</taxon>
        <taxon>Sclerodermatineae</taxon>
        <taxon>Sclerodermataceae</taxon>
        <taxon>Scleroderma</taxon>
    </lineage>
</organism>
<evidence type="ECO:0000313" key="1">
    <source>
        <dbReference type="EMBL" id="KIM58726.1"/>
    </source>
</evidence>
<reference evidence="2" key="2">
    <citation type="submission" date="2015-01" db="EMBL/GenBank/DDBJ databases">
        <title>Evolutionary Origins and Diversification of the Mycorrhizal Mutualists.</title>
        <authorList>
            <consortium name="DOE Joint Genome Institute"/>
            <consortium name="Mycorrhizal Genomics Consortium"/>
            <person name="Kohler A."/>
            <person name="Kuo A."/>
            <person name="Nagy L.G."/>
            <person name="Floudas D."/>
            <person name="Copeland A."/>
            <person name="Barry K.W."/>
            <person name="Cichocki N."/>
            <person name="Veneault-Fourrey C."/>
            <person name="LaButti K."/>
            <person name="Lindquist E.A."/>
            <person name="Lipzen A."/>
            <person name="Lundell T."/>
            <person name="Morin E."/>
            <person name="Murat C."/>
            <person name="Riley R."/>
            <person name="Ohm R."/>
            <person name="Sun H."/>
            <person name="Tunlid A."/>
            <person name="Henrissat B."/>
            <person name="Grigoriev I.V."/>
            <person name="Hibbett D.S."/>
            <person name="Martin F."/>
        </authorList>
    </citation>
    <scope>NUCLEOTIDE SEQUENCE [LARGE SCALE GENOMIC DNA]</scope>
    <source>
        <strain evidence="2">Foug A</strain>
    </source>
</reference>
<proteinExistence type="predicted"/>
<reference evidence="1 2" key="1">
    <citation type="submission" date="2014-04" db="EMBL/GenBank/DDBJ databases">
        <authorList>
            <consortium name="DOE Joint Genome Institute"/>
            <person name="Kuo A."/>
            <person name="Kohler A."/>
            <person name="Nagy L.G."/>
            <person name="Floudas D."/>
            <person name="Copeland A."/>
            <person name="Barry K.W."/>
            <person name="Cichocki N."/>
            <person name="Veneault-Fourrey C."/>
            <person name="LaButti K."/>
            <person name="Lindquist E.A."/>
            <person name="Lipzen A."/>
            <person name="Lundell T."/>
            <person name="Morin E."/>
            <person name="Murat C."/>
            <person name="Sun H."/>
            <person name="Tunlid A."/>
            <person name="Henrissat B."/>
            <person name="Grigoriev I.V."/>
            <person name="Hibbett D.S."/>
            <person name="Martin F."/>
            <person name="Nordberg H.P."/>
            <person name="Cantor M.N."/>
            <person name="Hua S.X."/>
        </authorList>
    </citation>
    <scope>NUCLEOTIDE SEQUENCE [LARGE SCALE GENOMIC DNA]</scope>
    <source>
        <strain evidence="1 2">Foug A</strain>
    </source>
</reference>
<dbReference type="EMBL" id="KN822082">
    <property type="protein sequence ID" value="KIM58726.1"/>
    <property type="molecule type" value="Genomic_DNA"/>
</dbReference>